<dbReference type="GO" id="GO:0000981">
    <property type="term" value="F:DNA-binding transcription factor activity, RNA polymerase II-specific"/>
    <property type="evidence" value="ECO:0007669"/>
    <property type="project" value="InterPro"/>
</dbReference>
<dbReference type="Gene3D" id="1.10.10.60">
    <property type="entry name" value="Homeodomain-like"/>
    <property type="match status" value="1"/>
</dbReference>
<dbReference type="InterPro" id="IPR017970">
    <property type="entry name" value="Homeobox_CS"/>
</dbReference>
<evidence type="ECO:0000313" key="9">
    <source>
        <dbReference type="EMBL" id="PAV67124.1"/>
    </source>
</evidence>
<dbReference type="FunFam" id="1.10.10.60:FF:000219">
    <property type="entry name" value="LIM/homeobox protein Lhx3"/>
    <property type="match status" value="1"/>
</dbReference>
<evidence type="ECO:0000256" key="5">
    <source>
        <dbReference type="PROSITE-ProRule" id="PRU00108"/>
    </source>
</evidence>
<keyword evidence="10" id="KW-1185">Reference proteome</keyword>
<feature type="domain" description="Homeobox" evidence="8">
    <location>
        <begin position="34"/>
        <end position="94"/>
    </location>
</feature>
<evidence type="ECO:0000313" key="10">
    <source>
        <dbReference type="Proteomes" id="UP000218231"/>
    </source>
</evidence>
<evidence type="ECO:0000259" key="8">
    <source>
        <dbReference type="PROSITE" id="PS50071"/>
    </source>
</evidence>
<feature type="DNA-binding region" description="Homeobox" evidence="5">
    <location>
        <begin position="36"/>
        <end position="95"/>
    </location>
</feature>
<dbReference type="InterPro" id="IPR009057">
    <property type="entry name" value="Homeodomain-like_sf"/>
</dbReference>
<evidence type="ECO:0000256" key="6">
    <source>
        <dbReference type="RuleBase" id="RU000682"/>
    </source>
</evidence>
<dbReference type="GO" id="GO:0005634">
    <property type="term" value="C:nucleus"/>
    <property type="evidence" value="ECO:0007669"/>
    <property type="project" value="UniProtKB-SubCell"/>
</dbReference>
<sequence>MCFTRIPISLQHIKSVFSAIFITFQFLADSDMDNSNKRPRTTISAKSLEILKQAYQASSKPARHVREALARETNLDMRVVQVWFQNRRAKEKRLKKDAGRRWGTQSAGGMSKTDSDSNSPIGSTTEQSPSYGYMERMDVETPHLEMTSYGNNSAQSNVLKPEAENSIQLGEMSENHDQSGIMSISPMIGVGCGMMTTVALTSDVYMDATLGFDPYMQ</sequence>
<dbReference type="AlphaFoldDB" id="A0A2A2JZP2"/>
<dbReference type="PANTHER" id="PTHR24208:SF128">
    <property type="entry name" value="LIM3, ISOFORM G"/>
    <property type="match status" value="1"/>
</dbReference>
<evidence type="ECO:0000256" key="3">
    <source>
        <dbReference type="ARBA" id="ARBA00023155"/>
    </source>
</evidence>
<dbReference type="OrthoDB" id="10068367at2759"/>
<keyword evidence="2 5" id="KW-0238">DNA-binding</keyword>
<dbReference type="PROSITE" id="PS50071">
    <property type="entry name" value="HOMEOBOX_2"/>
    <property type="match status" value="1"/>
</dbReference>
<dbReference type="SUPFAM" id="SSF46689">
    <property type="entry name" value="Homeodomain-like"/>
    <property type="match status" value="1"/>
</dbReference>
<feature type="compositionally biased region" description="Polar residues" evidence="7">
    <location>
        <begin position="116"/>
        <end position="130"/>
    </location>
</feature>
<dbReference type="Proteomes" id="UP000218231">
    <property type="component" value="Unassembled WGS sequence"/>
</dbReference>
<dbReference type="GO" id="GO:0000977">
    <property type="term" value="F:RNA polymerase II transcription regulatory region sequence-specific DNA binding"/>
    <property type="evidence" value="ECO:0007669"/>
    <property type="project" value="TreeGrafter"/>
</dbReference>
<dbReference type="STRING" id="2018661.A0A2A2JZP2"/>
<accession>A0A2A2JZP2</accession>
<comment type="subcellular location">
    <subcellularLocation>
        <location evidence="1 5 6">Nucleus</location>
    </subcellularLocation>
</comment>
<evidence type="ECO:0000256" key="7">
    <source>
        <dbReference type="SAM" id="MobiDB-lite"/>
    </source>
</evidence>
<comment type="caution">
    <text evidence="9">The sequence shown here is derived from an EMBL/GenBank/DDBJ whole genome shotgun (WGS) entry which is preliminary data.</text>
</comment>
<organism evidence="9 10">
    <name type="scientific">Diploscapter pachys</name>
    <dbReference type="NCBI Taxonomy" id="2018661"/>
    <lineage>
        <taxon>Eukaryota</taxon>
        <taxon>Metazoa</taxon>
        <taxon>Ecdysozoa</taxon>
        <taxon>Nematoda</taxon>
        <taxon>Chromadorea</taxon>
        <taxon>Rhabditida</taxon>
        <taxon>Rhabditina</taxon>
        <taxon>Rhabditomorpha</taxon>
        <taxon>Rhabditoidea</taxon>
        <taxon>Rhabditidae</taxon>
        <taxon>Diploscapter</taxon>
    </lineage>
</organism>
<dbReference type="CDD" id="cd00086">
    <property type="entry name" value="homeodomain"/>
    <property type="match status" value="1"/>
</dbReference>
<keyword evidence="4 5" id="KW-0539">Nucleus</keyword>
<dbReference type="SMART" id="SM00389">
    <property type="entry name" value="HOX"/>
    <property type="match status" value="1"/>
</dbReference>
<dbReference type="InterPro" id="IPR050453">
    <property type="entry name" value="LIM_Homeobox_TF"/>
</dbReference>
<dbReference type="EMBL" id="LIAE01009986">
    <property type="protein sequence ID" value="PAV67124.1"/>
    <property type="molecule type" value="Genomic_DNA"/>
</dbReference>
<proteinExistence type="predicted"/>
<evidence type="ECO:0000256" key="1">
    <source>
        <dbReference type="ARBA" id="ARBA00004123"/>
    </source>
</evidence>
<name>A0A2A2JZP2_9BILA</name>
<protein>
    <recommendedName>
        <fullName evidence="8">Homeobox domain-containing protein</fullName>
    </recommendedName>
</protein>
<gene>
    <name evidence="9" type="ORF">WR25_14174</name>
</gene>
<evidence type="ECO:0000256" key="4">
    <source>
        <dbReference type="ARBA" id="ARBA00023242"/>
    </source>
</evidence>
<dbReference type="GO" id="GO:0030182">
    <property type="term" value="P:neuron differentiation"/>
    <property type="evidence" value="ECO:0007669"/>
    <property type="project" value="TreeGrafter"/>
</dbReference>
<dbReference type="PANTHER" id="PTHR24208">
    <property type="entry name" value="LIM/HOMEOBOX PROTEIN LHX"/>
    <property type="match status" value="1"/>
</dbReference>
<keyword evidence="3 5" id="KW-0371">Homeobox</keyword>
<evidence type="ECO:0000256" key="2">
    <source>
        <dbReference type="ARBA" id="ARBA00023125"/>
    </source>
</evidence>
<dbReference type="InterPro" id="IPR001356">
    <property type="entry name" value="HD"/>
</dbReference>
<dbReference type="PROSITE" id="PS00027">
    <property type="entry name" value="HOMEOBOX_1"/>
    <property type="match status" value="1"/>
</dbReference>
<reference evidence="9 10" key="1">
    <citation type="journal article" date="2017" name="Curr. Biol.">
        <title>Genome architecture and evolution of a unichromosomal asexual nematode.</title>
        <authorList>
            <person name="Fradin H."/>
            <person name="Zegar C."/>
            <person name="Gutwein M."/>
            <person name="Lucas J."/>
            <person name="Kovtun M."/>
            <person name="Corcoran D."/>
            <person name="Baugh L.R."/>
            <person name="Kiontke K."/>
            <person name="Gunsalus K."/>
            <person name="Fitch D.H."/>
            <person name="Piano F."/>
        </authorList>
    </citation>
    <scope>NUCLEOTIDE SEQUENCE [LARGE SCALE GENOMIC DNA]</scope>
    <source>
        <strain evidence="9">PF1309</strain>
    </source>
</reference>
<dbReference type="Pfam" id="PF00046">
    <property type="entry name" value="Homeodomain"/>
    <property type="match status" value="1"/>
</dbReference>
<feature type="region of interest" description="Disordered" evidence="7">
    <location>
        <begin position="94"/>
        <end position="131"/>
    </location>
</feature>